<dbReference type="SUPFAM" id="SSF46689">
    <property type="entry name" value="Homeodomain-like"/>
    <property type="match status" value="1"/>
</dbReference>
<evidence type="ECO:0000313" key="2">
    <source>
        <dbReference type="EMBL" id="MBO8415490.1"/>
    </source>
</evidence>
<sequence>MGVKLKQPELNAAEREELWRLINEPGTDAVVRQRAQILLYAADGHDRNAIAQLLGIGKTAVQNLLRRYQLSGFGAAIGPISGGGYLSKVSPELKAYICKIAAAVPSELEDGPNLNSWQGSTLLGYLREHAQSSGFKELKRMTAGMINSIIAEGKVAAAQNAGRQPQKESAGVGTASRSTQA</sequence>
<reference evidence="2" key="2">
    <citation type="journal article" date="2021" name="PeerJ">
        <title>Extensive microbial diversity within the chicken gut microbiome revealed by metagenomics and culture.</title>
        <authorList>
            <person name="Gilroy R."/>
            <person name="Ravi A."/>
            <person name="Getino M."/>
            <person name="Pursley I."/>
            <person name="Horton D.L."/>
            <person name="Alikhan N.F."/>
            <person name="Baker D."/>
            <person name="Gharbi K."/>
            <person name="Hall N."/>
            <person name="Watson M."/>
            <person name="Adriaenssens E.M."/>
            <person name="Foster-Nyarko E."/>
            <person name="Jarju S."/>
            <person name="Secka A."/>
            <person name="Antonio M."/>
            <person name="Oren A."/>
            <person name="Chaudhuri R.R."/>
            <person name="La Ragione R."/>
            <person name="Hildebrand F."/>
            <person name="Pallen M.J."/>
        </authorList>
    </citation>
    <scope>NUCLEOTIDE SEQUENCE</scope>
    <source>
        <strain evidence="2">17213</strain>
    </source>
</reference>
<dbReference type="EMBL" id="JADINH010000081">
    <property type="protein sequence ID" value="MBO8415490.1"/>
    <property type="molecule type" value="Genomic_DNA"/>
</dbReference>
<gene>
    <name evidence="2" type="ORF">IAB19_03800</name>
</gene>
<proteinExistence type="predicted"/>
<evidence type="ECO:0000256" key="1">
    <source>
        <dbReference type="SAM" id="MobiDB-lite"/>
    </source>
</evidence>
<evidence type="ECO:0000313" key="3">
    <source>
        <dbReference type="Proteomes" id="UP000823631"/>
    </source>
</evidence>
<feature type="region of interest" description="Disordered" evidence="1">
    <location>
        <begin position="159"/>
        <end position="181"/>
    </location>
</feature>
<name>A0A9D9D9U2_9GAMM</name>
<dbReference type="Pfam" id="PF13384">
    <property type="entry name" value="HTH_23"/>
    <property type="match status" value="1"/>
</dbReference>
<organism evidence="2 3">
    <name type="scientific">Candidatus Avisuccinivibrio stercorigallinarum</name>
    <dbReference type="NCBI Taxonomy" id="2840704"/>
    <lineage>
        <taxon>Bacteria</taxon>
        <taxon>Pseudomonadati</taxon>
        <taxon>Pseudomonadota</taxon>
        <taxon>Gammaproteobacteria</taxon>
        <taxon>Aeromonadales</taxon>
        <taxon>Succinivibrionaceae</taxon>
        <taxon>Succinivibrionaceae incertae sedis</taxon>
        <taxon>Candidatus Avisuccinivibrio</taxon>
    </lineage>
</organism>
<dbReference type="AlphaFoldDB" id="A0A9D9D9U2"/>
<protein>
    <submittedName>
        <fullName evidence="2">Helix-turn-helix domain-containing protein</fullName>
    </submittedName>
</protein>
<dbReference type="InterPro" id="IPR009057">
    <property type="entry name" value="Homeodomain-like_sf"/>
</dbReference>
<accession>A0A9D9D9U2</accession>
<reference evidence="2" key="1">
    <citation type="submission" date="2020-10" db="EMBL/GenBank/DDBJ databases">
        <authorList>
            <person name="Gilroy R."/>
        </authorList>
    </citation>
    <scope>NUCLEOTIDE SEQUENCE</scope>
    <source>
        <strain evidence="2">17213</strain>
    </source>
</reference>
<comment type="caution">
    <text evidence="2">The sequence shown here is derived from an EMBL/GenBank/DDBJ whole genome shotgun (WGS) entry which is preliminary data.</text>
</comment>
<dbReference type="Proteomes" id="UP000823631">
    <property type="component" value="Unassembled WGS sequence"/>
</dbReference>